<dbReference type="RefSeq" id="WP_157898147.1">
    <property type="nucleotide sequence ID" value="NZ_CP021431.1"/>
</dbReference>
<dbReference type="GO" id="GO:0008320">
    <property type="term" value="F:protein transmembrane transporter activity"/>
    <property type="evidence" value="ECO:0007669"/>
    <property type="project" value="InterPro"/>
</dbReference>
<dbReference type="GO" id="GO:0043953">
    <property type="term" value="P:protein transport by the Tat complex"/>
    <property type="evidence" value="ECO:0007669"/>
    <property type="project" value="InterPro"/>
</dbReference>
<dbReference type="Gene3D" id="1.20.5.3310">
    <property type="match status" value="1"/>
</dbReference>
<dbReference type="GO" id="GO:0016020">
    <property type="term" value="C:membrane"/>
    <property type="evidence" value="ECO:0007669"/>
    <property type="project" value="UniProtKB-SubCell"/>
</dbReference>
<dbReference type="AlphaFoldDB" id="A0A1Y0EA34"/>
<keyword evidence="5" id="KW-0653">Protein transport</keyword>
<dbReference type="EMBL" id="CP021431">
    <property type="protein sequence ID" value="ARU00466.1"/>
    <property type="molecule type" value="Genomic_DNA"/>
</dbReference>
<sequence>MFGLGMSEMVLIGIVALIVIGPKDLPGMFRAMGQFTGKARGMAREFSRAMEAAADESGIKDMTKTIRAASDPKAFGAEALKDATSFSKAPATQDNAARAAVKAAPAKAAPKPNPAKTAPKPNPPKTASKPPASLADKPEDKA</sequence>
<evidence type="ECO:0000256" key="5">
    <source>
        <dbReference type="ARBA" id="ARBA00022927"/>
    </source>
</evidence>
<keyword evidence="6" id="KW-1133">Transmembrane helix</keyword>
<name>A0A1Y0EA34_9RHOB</name>
<organism evidence="10 11">
    <name type="scientific">Yoonia vestfoldensis</name>
    <dbReference type="NCBI Taxonomy" id="245188"/>
    <lineage>
        <taxon>Bacteria</taxon>
        <taxon>Pseudomonadati</taxon>
        <taxon>Pseudomonadota</taxon>
        <taxon>Alphaproteobacteria</taxon>
        <taxon>Rhodobacterales</taxon>
        <taxon>Paracoccaceae</taxon>
        <taxon>Yoonia</taxon>
    </lineage>
</organism>
<evidence type="ECO:0000313" key="10">
    <source>
        <dbReference type="EMBL" id="ARU00466.1"/>
    </source>
</evidence>
<keyword evidence="8" id="KW-0472">Membrane</keyword>
<feature type="region of interest" description="Disordered" evidence="9">
    <location>
        <begin position="85"/>
        <end position="142"/>
    </location>
</feature>
<dbReference type="PANTHER" id="PTHR33162">
    <property type="entry name" value="SEC-INDEPENDENT PROTEIN TRANSLOCASE PROTEIN TATA, CHLOROPLASTIC"/>
    <property type="match status" value="1"/>
</dbReference>
<accession>A0A1Y0EA34</accession>
<evidence type="ECO:0000256" key="2">
    <source>
        <dbReference type="ARBA" id="ARBA00022448"/>
    </source>
</evidence>
<dbReference type="InterPro" id="IPR003369">
    <property type="entry name" value="TatA/B/E"/>
</dbReference>
<evidence type="ECO:0000256" key="6">
    <source>
        <dbReference type="ARBA" id="ARBA00022989"/>
    </source>
</evidence>
<evidence type="ECO:0000256" key="3">
    <source>
        <dbReference type="ARBA" id="ARBA00022475"/>
    </source>
</evidence>
<evidence type="ECO:0000256" key="9">
    <source>
        <dbReference type="SAM" id="MobiDB-lite"/>
    </source>
</evidence>
<evidence type="ECO:0000256" key="4">
    <source>
        <dbReference type="ARBA" id="ARBA00022692"/>
    </source>
</evidence>
<dbReference type="NCBIfam" id="TIGR01410">
    <property type="entry name" value="tatB"/>
    <property type="match status" value="1"/>
</dbReference>
<feature type="compositionally biased region" description="Low complexity" evidence="9">
    <location>
        <begin position="96"/>
        <end position="133"/>
    </location>
</feature>
<dbReference type="OrthoDB" id="7206969at2"/>
<keyword evidence="11" id="KW-1185">Reference proteome</keyword>
<keyword evidence="7" id="KW-0811">Translocation</keyword>
<dbReference type="Proteomes" id="UP000195273">
    <property type="component" value="Chromosome"/>
</dbReference>
<keyword evidence="2" id="KW-0813">Transport</keyword>
<dbReference type="InterPro" id="IPR018448">
    <property type="entry name" value="TatB"/>
</dbReference>
<dbReference type="KEGG" id="lvs:LOKVESSMR4R_01138"/>
<proteinExistence type="predicted"/>
<protein>
    <submittedName>
        <fullName evidence="10">Sec-independent protein translocase protein TatB</fullName>
    </submittedName>
</protein>
<evidence type="ECO:0000256" key="7">
    <source>
        <dbReference type="ARBA" id="ARBA00023010"/>
    </source>
</evidence>
<feature type="compositionally biased region" description="Polar residues" evidence="9">
    <location>
        <begin position="85"/>
        <end position="95"/>
    </location>
</feature>
<reference evidence="10 11" key="1">
    <citation type="submission" date="2017-05" db="EMBL/GenBank/DDBJ databases">
        <title>Genome Sequence of Loktanella vestfoldensis Strain SMR4r Isolated from a Culture of the Diatom Skeletonema marinoi.</title>
        <authorList>
            <person name="Topel M."/>
            <person name="Pinder M.I.M."/>
            <person name="Johansson O.N."/>
            <person name="Kourtchenko O."/>
            <person name="Godhe A."/>
            <person name="Clarke A.K."/>
        </authorList>
    </citation>
    <scope>NUCLEOTIDE SEQUENCE [LARGE SCALE GENOMIC DNA]</scope>
    <source>
        <strain evidence="10 11">SMR4r</strain>
    </source>
</reference>
<evidence type="ECO:0000256" key="8">
    <source>
        <dbReference type="ARBA" id="ARBA00023136"/>
    </source>
</evidence>
<dbReference type="PANTHER" id="PTHR33162:SF1">
    <property type="entry name" value="SEC-INDEPENDENT PROTEIN TRANSLOCASE PROTEIN TATA, CHLOROPLASTIC"/>
    <property type="match status" value="1"/>
</dbReference>
<evidence type="ECO:0000256" key="1">
    <source>
        <dbReference type="ARBA" id="ARBA00004167"/>
    </source>
</evidence>
<keyword evidence="3" id="KW-1003">Cell membrane</keyword>
<gene>
    <name evidence="10" type="primary">tatB</name>
    <name evidence="10" type="ORF">LOKVESSMR4R_01138</name>
</gene>
<dbReference type="Pfam" id="PF02416">
    <property type="entry name" value="TatA_B_E"/>
    <property type="match status" value="1"/>
</dbReference>
<comment type="subcellular location">
    <subcellularLocation>
        <location evidence="1">Membrane</location>
        <topology evidence="1">Single-pass membrane protein</topology>
    </subcellularLocation>
</comment>
<evidence type="ECO:0000313" key="11">
    <source>
        <dbReference type="Proteomes" id="UP000195273"/>
    </source>
</evidence>
<keyword evidence="4" id="KW-0812">Transmembrane</keyword>
<dbReference type="PRINTS" id="PR01506">
    <property type="entry name" value="TATBPROTEIN"/>
</dbReference>